<protein>
    <recommendedName>
        <fullName evidence="2">FAS1 domain-containing protein</fullName>
    </recommendedName>
</protein>
<dbReference type="PANTHER" id="PTHR10900">
    <property type="entry name" value="PERIOSTIN-RELATED"/>
    <property type="match status" value="1"/>
</dbReference>
<comment type="caution">
    <text evidence="3">The sequence shown here is derived from an EMBL/GenBank/DDBJ whole genome shotgun (WGS) entry which is preliminary data.</text>
</comment>
<organism evidence="3 4">
    <name type="scientific">Fusarium oligoseptatum</name>
    <dbReference type="NCBI Taxonomy" id="2604345"/>
    <lineage>
        <taxon>Eukaryota</taxon>
        <taxon>Fungi</taxon>
        <taxon>Dikarya</taxon>
        <taxon>Ascomycota</taxon>
        <taxon>Pezizomycotina</taxon>
        <taxon>Sordariomycetes</taxon>
        <taxon>Hypocreomycetidae</taxon>
        <taxon>Hypocreales</taxon>
        <taxon>Nectriaceae</taxon>
        <taxon>Fusarium</taxon>
        <taxon>Fusarium solani species complex</taxon>
    </lineage>
</organism>
<evidence type="ECO:0000313" key="3">
    <source>
        <dbReference type="EMBL" id="RSL93143.1"/>
    </source>
</evidence>
<dbReference type="GO" id="GO:0000329">
    <property type="term" value="C:fungal-type vacuole membrane"/>
    <property type="evidence" value="ECO:0007669"/>
    <property type="project" value="TreeGrafter"/>
</dbReference>
<dbReference type="SUPFAM" id="SSF82153">
    <property type="entry name" value="FAS1 domain"/>
    <property type="match status" value="1"/>
</dbReference>
<dbReference type="GO" id="GO:0016236">
    <property type="term" value="P:macroautophagy"/>
    <property type="evidence" value="ECO:0007669"/>
    <property type="project" value="TreeGrafter"/>
</dbReference>
<evidence type="ECO:0000259" key="2">
    <source>
        <dbReference type="PROSITE" id="PS50213"/>
    </source>
</evidence>
<feature type="region of interest" description="Disordered" evidence="1">
    <location>
        <begin position="1"/>
        <end position="25"/>
    </location>
</feature>
<dbReference type="STRING" id="1325735.A0A428STQ5"/>
<keyword evidence="4" id="KW-1185">Reference proteome</keyword>
<evidence type="ECO:0000256" key="1">
    <source>
        <dbReference type="SAM" id="MobiDB-lite"/>
    </source>
</evidence>
<proteinExistence type="predicted"/>
<sequence>MPSTNLPRSTISQVSCSSHSSGPLLSGPPPSFPPLALVSGPFCSTPLCSFVTLDPIHARPSCFLQNLLAPAFLATSVLADTLSNTLQDSGFTLFQQQLQDNPELLNSKEPGLVVYAPTDSGLSSSDGPGRVKRQAQNLKYQNGYYFAGENSNRYPGPPSNRRRMFIRDLKSGGDARMTFLDDPAYVNLGWVNNQSLVERPSNCCDGGKRQVYTGLGGNVNVAGKDIPFDNGVIRPIDGDLTLPESISSTLPHLGVDKFHELVKKSGLLSELDSTAGITILAPDNSAFKNVTKWSNTDLAEFIKCHILVNFPAYTPLLKDGQVYPTLAGGKVKVTVQDGTIYLNGAKIVAGDAIAVNGAIHTIDRVLANFPGTATVPEPTKEPEQTQATVPTHVPEYVPTGAGTTTESLSWKVLAVTIMGVVAATHYWM</sequence>
<dbReference type="PANTHER" id="PTHR10900:SF77">
    <property type="entry name" value="FI19380P1"/>
    <property type="match status" value="1"/>
</dbReference>
<dbReference type="AlphaFoldDB" id="A0A428STQ5"/>
<dbReference type="InterPro" id="IPR036378">
    <property type="entry name" value="FAS1_dom_sf"/>
</dbReference>
<reference evidence="3 4" key="1">
    <citation type="submission" date="2017-06" db="EMBL/GenBank/DDBJ databases">
        <title>Comparative genomic analysis of Ambrosia Fusariam Clade fungi.</title>
        <authorList>
            <person name="Stajich J.E."/>
            <person name="Carrillo J."/>
            <person name="Kijimoto T."/>
            <person name="Eskalen A."/>
            <person name="O'Donnell K."/>
            <person name="Kasson M."/>
        </authorList>
    </citation>
    <scope>NUCLEOTIDE SEQUENCE [LARGE SCALE GENOMIC DNA]</scope>
    <source>
        <strain evidence="3 4">NRRL62579</strain>
    </source>
</reference>
<accession>A0A428STQ5</accession>
<dbReference type="Pfam" id="PF02469">
    <property type="entry name" value="Fasciclin"/>
    <property type="match status" value="1"/>
</dbReference>
<dbReference type="PROSITE" id="PS50213">
    <property type="entry name" value="FAS1"/>
    <property type="match status" value="1"/>
</dbReference>
<feature type="compositionally biased region" description="Polar residues" evidence="1">
    <location>
        <begin position="1"/>
        <end position="14"/>
    </location>
</feature>
<dbReference type="Proteomes" id="UP000287144">
    <property type="component" value="Unassembled WGS sequence"/>
</dbReference>
<dbReference type="Gene3D" id="2.30.180.10">
    <property type="entry name" value="FAS1 domain"/>
    <property type="match status" value="1"/>
</dbReference>
<dbReference type="InterPro" id="IPR000782">
    <property type="entry name" value="FAS1_domain"/>
</dbReference>
<dbReference type="InterPro" id="IPR050904">
    <property type="entry name" value="Adhesion/Biosynth-related"/>
</dbReference>
<dbReference type="SMART" id="SM00554">
    <property type="entry name" value="FAS1"/>
    <property type="match status" value="1"/>
</dbReference>
<feature type="compositionally biased region" description="Low complexity" evidence="1">
    <location>
        <begin position="15"/>
        <end position="25"/>
    </location>
</feature>
<gene>
    <name evidence="3" type="ORF">CEP52_013423</name>
</gene>
<dbReference type="EMBL" id="NKCK01000189">
    <property type="protein sequence ID" value="RSL93143.1"/>
    <property type="molecule type" value="Genomic_DNA"/>
</dbReference>
<name>A0A428STQ5_9HYPO</name>
<evidence type="ECO:0000313" key="4">
    <source>
        <dbReference type="Proteomes" id="UP000287144"/>
    </source>
</evidence>
<feature type="domain" description="FAS1" evidence="2">
    <location>
        <begin position="242"/>
        <end position="366"/>
    </location>
</feature>